<dbReference type="Pfam" id="PF04085">
    <property type="entry name" value="MreC"/>
    <property type="match status" value="1"/>
</dbReference>
<organism evidence="9 10">
    <name type="scientific">Geosporobacter ferrireducens</name>
    <dbReference type="NCBI Taxonomy" id="1424294"/>
    <lineage>
        <taxon>Bacteria</taxon>
        <taxon>Bacillati</taxon>
        <taxon>Bacillota</taxon>
        <taxon>Clostridia</taxon>
        <taxon>Peptostreptococcales</taxon>
        <taxon>Thermotaleaceae</taxon>
        <taxon>Geosporobacter</taxon>
    </lineage>
</organism>
<dbReference type="InterPro" id="IPR042175">
    <property type="entry name" value="Cell/Rod_MreC_2"/>
</dbReference>
<dbReference type="InterPro" id="IPR042177">
    <property type="entry name" value="Cell/Rod_1"/>
</dbReference>
<dbReference type="OrthoDB" id="9792313at2"/>
<keyword evidence="6" id="KW-0175">Coiled coil</keyword>
<evidence type="ECO:0000256" key="1">
    <source>
        <dbReference type="ARBA" id="ARBA00009369"/>
    </source>
</evidence>
<keyword evidence="3 5" id="KW-0133">Cell shape</keyword>
<keyword evidence="10" id="KW-1185">Reference proteome</keyword>
<dbReference type="EMBL" id="CP017269">
    <property type="protein sequence ID" value="AOT72752.1"/>
    <property type="molecule type" value="Genomic_DNA"/>
</dbReference>
<keyword evidence="7" id="KW-0472">Membrane</keyword>
<dbReference type="GO" id="GO:0008360">
    <property type="term" value="P:regulation of cell shape"/>
    <property type="evidence" value="ECO:0007669"/>
    <property type="project" value="UniProtKB-KW"/>
</dbReference>
<keyword evidence="7" id="KW-1133">Transmembrane helix</keyword>
<dbReference type="Gene3D" id="2.40.10.340">
    <property type="entry name" value="Rod shape-determining protein MreC, domain 1"/>
    <property type="match status" value="1"/>
</dbReference>
<dbReference type="STRING" id="1424294.Gferi_26270"/>
<feature type="transmembrane region" description="Helical" evidence="7">
    <location>
        <begin position="9"/>
        <end position="29"/>
    </location>
</feature>
<sequence>MKVLLKRGALMIVTAVTIILIIIMGMSIGGRVKISGPENVFGSMFTPVQRFLYSGGQFVENTIRPIFAFRRIDRENKKLSEENEQLTKQLVELQLAQSELEELRNLSKALNYVQEEDRFHHVSASVTGKDTGNWFNIFTIDVGTRDGIKKDSPVVNGNGLVGRVYEVGENWAKVITIIDNKSSVSFEILRQNEYIGVIRGSVKASLTGYLIDPQAEVVVGDKLITSGLSIYPKGIVIGEIKEVSKKEDELLKTITVEPAVNFKKIDKVMVLISQGE</sequence>
<evidence type="ECO:0000256" key="5">
    <source>
        <dbReference type="PIRNR" id="PIRNR038471"/>
    </source>
</evidence>
<dbReference type="PANTHER" id="PTHR34138">
    <property type="entry name" value="CELL SHAPE-DETERMINING PROTEIN MREC"/>
    <property type="match status" value="1"/>
</dbReference>
<dbReference type="GO" id="GO:0005886">
    <property type="term" value="C:plasma membrane"/>
    <property type="evidence" value="ECO:0007669"/>
    <property type="project" value="TreeGrafter"/>
</dbReference>
<keyword evidence="7" id="KW-0812">Transmembrane</keyword>
<comment type="similarity">
    <text evidence="1 5">Belongs to the MreC family.</text>
</comment>
<evidence type="ECO:0000313" key="10">
    <source>
        <dbReference type="Proteomes" id="UP000095743"/>
    </source>
</evidence>
<evidence type="ECO:0000256" key="7">
    <source>
        <dbReference type="SAM" id="Phobius"/>
    </source>
</evidence>
<dbReference type="InterPro" id="IPR007221">
    <property type="entry name" value="MreC"/>
</dbReference>
<reference evidence="9 10" key="1">
    <citation type="submission" date="2016-09" db="EMBL/GenBank/DDBJ databases">
        <title>Genomic analysis reveals versatility of anaerobic energy metabolism of Geosporobacter ferrireducens IRF9 of phylum Firmicutes.</title>
        <authorList>
            <person name="Kim S.-J."/>
        </authorList>
    </citation>
    <scope>NUCLEOTIDE SEQUENCE [LARGE SCALE GENOMIC DNA]</scope>
    <source>
        <strain evidence="9 10">IRF9</strain>
    </source>
</reference>
<evidence type="ECO:0000313" key="9">
    <source>
        <dbReference type="EMBL" id="AOT72752.1"/>
    </source>
</evidence>
<feature type="coiled-coil region" evidence="6">
    <location>
        <begin position="69"/>
        <end position="116"/>
    </location>
</feature>
<dbReference type="Proteomes" id="UP000095743">
    <property type="component" value="Chromosome"/>
</dbReference>
<comment type="function">
    <text evidence="5">Involved in formation and maintenance of cell shape.</text>
</comment>
<protein>
    <recommendedName>
        <fullName evidence="2 5">Cell shape-determining protein MreC</fullName>
    </recommendedName>
    <alternativeName>
        <fullName evidence="4 5">Cell shape protein MreC</fullName>
    </alternativeName>
</protein>
<gene>
    <name evidence="9" type="ORF">Gferi_26270</name>
</gene>
<evidence type="ECO:0000256" key="6">
    <source>
        <dbReference type="SAM" id="Coils"/>
    </source>
</evidence>
<dbReference type="PIRSF" id="PIRSF038471">
    <property type="entry name" value="MreC"/>
    <property type="match status" value="1"/>
</dbReference>
<accession>A0A1D8GPC5</accession>
<feature type="domain" description="Rod shape-determining protein MreC beta-barrel core" evidence="8">
    <location>
        <begin position="126"/>
        <end position="271"/>
    </location>
</feature>
<dbReference type="NCBIfam" id="TIGR00219">
    <property type="entry name" value="mreC"/>
    <property type="match status" value="1"/>
</dbReference>
<evidence type="ECO:0000256" key="4">
    <source>
        <dbReference type="ARBA" id="ARBA00032089"/>
    </source>
</evidence>
<dbReference type="Gene3D" id="2.40.10.350">
    <property type="entry name" value="Rod shape-determining protein MreC, domain 2"/>
    <property type="match status" value="1"/>
</dbReference>
<evidence type="ECO:0000256" key="3">
    <source>
        <dbReference type="ARBA" id="ARBA00022960"/>
    </source>
</evidence>
<evidence type="ECO:0000259" key="8">
    <source>
        <dbReference type="Pfam" id="PF04085"/>
    </source>
</evidence>
<name>A0A1D8GPC5_9FIRM</name>
<proteinExistence type="inferred from homology"/>
<dbReference type="AlphaFoldDB" id="A0A1D8GPC5"/>
<dbReference type="KEGG" id="gfe:Gferi_26270"/>
<dbReference type="PANTHER" id="PTHR34138:SF1">
    <property type="entry name" value="CELL SHAPE-DETERMINING PROTEIN MREC"/>
    <property type="match status" value="1"/>
</dbReference>
<dbReference type="InterPro" id="IPR055342">
    <property type="entry name" value="MreC_beta-barrel_core"/>
</dbReference>
<evidence type="ECO:0000256" key="2">
    <source>
        <dbReference type="ARBA" id="ARBA00013855"/>
    </source>
</evidence>